<dbReference type="GO" id="GO:0005987">
    <property type="term" value="P:sucrose catabolic process"/>
    <property type="evidence" value="ECO:0007669"/>
    <property type="project" value="TreeGrafter"/>
</dbReference>
<protein>
    <recommendedName>
        <fullName evidence="12">Invertase</fullName>
    </recommendedName>
</protein>
<dbReference type="Proteomes" id="UP000742024">
    <property type="component" value="Unassembled WGS sequence"/>
</dbReference>
<keyword evidence="2 4" id="KW-0378">Hydrolase</keyword>
<dbReference type="Pfam" id="PF08244">
    <property type="entry name" value="Glyco_hydro_32C"/>
    <property type="match status" value="1"/>
</dbReference>
<dbReference type="OrthoDB" id="202537at2759"/>
<dbReference type="PANTHER" id="PTHR42800">
    <property type="entry name" value="EXOINULINASE INUD (AFU_ORTHOLOGUE AFUA_5G00480)"/>
    <property type="match status" value="1"/>
</dbReference>
<evidence type="ECO:0000313" key="8">
    <source>
        <dbReference type="EMBL" id="KAG5958727.1"/>
    </source>
</evidence>
<evidence type="ECO:0000256" key="1">
    <source>
        <dbReference type="ARBA" id="ARBA00009902"/>
    </source>
</evidence>
<evidence type="ECO:0000256" key="2">
    <source>
        <dbReference type="ARBA" id="ARBA00022801"/>
    </source>
</evidence>
<accession>A0A9P7MQM3</accession>
<dbReference type="Gene3D" id="2.115.10.20">
    <property type="entry name" value="Glycosyl hydrolase domain, family 43"/>
    <property type="match status" value="1"/>
</dbReference>
<dbReference type="InterPro" id="IPR023296">
    <property type="entry name" value="Glyco_hydro_beta-prop_sf"/>
</dbReference>
<evidence type="ECO:0008006" key="12">
    <source>
        <dbReference type="Google" id="ProtNLM"/>
    </source>
</evidence>
<organism evidence="9 11">
    <name type="scientific">Claviceps arundinis</name>
    <dbReference type="NCBI Taxonomy" id="1623583"/>
    <lineage>
        <taxon>Eukaryota</taxon>
        <taxon>Fungi</taxon>
        <taxon>Dikarya</taxon>
        <taxon>Ascomycota</taxon>
        <taxon>Pezizomycotina</taxon>
        <taxon>Sordariomycetes</taxon>
        <taxon>Hypocreomycetidae</taxon>
        <taxon>Hypocreales</taxon>
        <taxon>Clavicipitaceae</taxon>
        <taxon>Claviceps</taxon>
    </lineage>
</organism>
<evidence type="ECO:0000259" key="6">
    <source>
        <dbReference type="Pfam" id="PF00251"/>
    </source>
</evidence>
<keyword evidence="10" id="KW-1185">Reference proteome</keyword>
<dbReference type="SUPFAM" id="SSF75005">
    <property type="entry name" value="Arabinanase/levansucrase/invertase"/>
    <property type="match status" value="1"/>
</dbReference>
<dbReference type="InterPro" id="IPR013148">
    <property type="entry name" value="Glyco_hydro_32_N"/>
</dbReference>
<dbReference type="PROSITE" id="PS00609">
    <property type="entry name" value="GLYCOSYL_HYDROL_F32"/>
    <property type="match status" value="1"/>
</dbReference>
<feature type="chain" id="PRO_5040354017" description="Invertase" evidence="5">
    <location>
        <begin position="29"/>
        <end position="566"/>
    </location>
</feature>
<evidence type="ECO:0000313" key="10">
    <source>
        <dbReference type="Proteomes" id="UP000742024"/>
    </source>
</evidence>
<dbReference type="InterPro" id="IPR018053">
    <property type="entry name" value="Glyco_hydro_32_AS"/>
</dbReference>
<dbReference type="GO" id="GO:0004575">
    <property type="term" value="F:sucrose alpha-glucosidase activity"/>
    <property type="evidence" value="ECO:0007669"/>
    <property type="project" value="TreeGrafter"/>
</dbReference>
<evidence type="ECO:0000313" key="9">
    <source>
        <dbReference type="EMBL" id="KAG5964765.1"/>
    </source>
</evidence>
<proteinExistence type="inferred from homology"/>
<feature type="signal peptide" evidence="5">
    <location>
        <begin position="1"/>
        <end position="28"/>
    </location>
</feature>
<feature type="domain" description="Glycosyl hydrolase family 32 C-terminal" evidence="7">
    <location>
        <begin position="458"/>
        <end position="527"/>
    </location>
</feature>
<keyword evidence="5" id="KW-0732">Signal</keyword>
<dbReference type="Pfam" id="PF00251">
    <property type="entry name" value="Glyco_hydro_32N"/>
    <property type="match status" value="1"/>
</dbReference>
<gene>
    <name evidence="9" type="ORF">E4U56_002054</name>
    <name evidence="8" type="ORF">E4U57_001108</name>
</gene>
<dbReference type="Proteomes" id="UP000784919">
    <property type="component" value="Unassembled WGS sequence"/>
</dbReference>
<comment type="caution">
    <text evidence="9">The sequence shown here is derived from an EMBL/GenBank/DDBJ whole genome shotgun (WGS) entry which is preliminary data.</text>
</comment>
<dbReference type="EMBL" id="SRPR01000138">
    <property type="protein sequence ID" value="KAG5958727.1"/>
    <property type="molecule type" value="Genomic_DNA"/>
</dbReference>
<dbReference type="GO" id="GO:0000324">
    <property type="term" value="C:fungal-type vacuole"/>
    <property type="evidence" value="ECO:0007669"/>
    <property type="project" value="TreeGrafter"/>
</dbReference>
<comment type="similarity">
    <text evidence="1 4">Belongs to the glycosyl hydrolase 32 family.</text>
</comment>
<dbReference type="CDD" id="cd18622">
    <property type="entry name" value="GH32_Inu-like"/>
    <property type="match status" value="1"/>
</dbReference>
<dbReference type="SUPFAM" id="SSF49899">
    <property type="entry name" value="Concanavalin A-like lectins/glucanases"/>
    <property type="match status" value="1"/>
</dbReference>
<evidence type="ECO:0000313" key="11">
    <source>
        <dbReference type="Proteomes" id="UP000784919"/>
    </source>
</evidence>
<sequence length="566" mass="63319">MLLLSLGTGLHLATFLLGALWLASAVHASPAPAGEVCVGEGHLSDDDIAKVGDYTGPLRPQIHYSPPKGFMNDPNGMFRDDNGIWHYYYQYKHTHFKPRASYWGHATSPDLYHWTNQPVALFSPANNLFVLSGSAVVDVNNTSGFFPNQTNGVVFIYTLAEFNDGVGGPEQQEIAYSRDGGYHFTRYEGNPVIPSNSTQFRDPKVIWYEDHWVLAVAYADDFAAAIGFYTSPNLIDWTHASNFTGTALLGAQWETPNLVRMPYYNRRGEREEDMWLLLIGINPGAPTVGSGAEYFLGSFNGTHFTAVDHVARLLDFGKDNYAGQYFYQQSDDDEPVFMTWASNWQYTMVTPTDHEEWRSVTALPRRTYLTKDAVDWKLVSVPYDLSPVMGETLLEECAGNEMITLDFSDVESNAVYWEVNVTGIPKISVPKTALLNFTFENPESGDYIRGGHYFGGYKEFYLDRGGAQAFDNVFFTDKFSTNSYATDGKWSMSGVFDRTIVEIFLNGGIDSITSIFFPREPLTVMTIVLTDLPQSMQVSIRVSALESSWARMAESDGLVWGNQTVS</sequence>
<evidence type="ECO:0000256" key="5">
    <source>
        <dbReference type="SAM" id="SignalP"/>
    </source>
</evidence>
<dbReference type="PANTHER" id="PTHR42800:SF2">
    <property type="entry name" value="INVERTASE-RELATED"/>
    <property type="match status" value="1"/>
</dbReference>
<dbReference type="InterPro" id="IPR013189">
    <property type="entry name" value="Glyco_hydro_32_C"/>
</dbReference>
<reference evidence="9 10" key="1">
    <citation type="journal article" date="2020" name="bioRxiv">
        <title>Whole genome comparisons of ergot fungi reveals the divergence and evolution of species within the genus Claviceps are the result of varying mechanisms driving genome evolution and host range expansion.</title>
        <authorList>
            <person name="Wyka S.A."/>
            <person name="Mondo S.J."/>
            <person name="Liu M."/>
            <person name="Dettman J."/>
            <person name="Nalam V."/>
            <person name="Broders K.D."/>
        </authorList>
    </citation>
    <scope>NUCLEOTIDE SEQUENCE</scope>
    <source>
        <strain evidence="9">CCC 1102</strain>
        <strain evidence="8 10">LM583</strain>
    </source>
</reference>
<dbReference type="Gene3D" id="2.60.120.560">
    <property type="entry name" value="Exo-inulinase, domain 1"/>
    <property type="match status" value="1"/>
</dbReference>
<dbReference type="SMART" id="SM00640">
    <property type="entry name" value="Glyco_32"/>
    <property type="match status" value="1"/>
</dbReference>
<dbReference type="AlphaFoldDB" id="A0A9P7MQM3"/>
<evidence type="ECO:0000256" key="4">
    <source>
        <dbReference type="RuleBase" id="RU362110"/>
    </source>
</evidence>
<keyword evidence="3 4" id="KW-0326">Glycosidase</keyword>
<dbReference type="InterPro" id="IPR013320">
    <property type="entry name" value="ConA-like_dom_sf"/>
</dbReference>
<dbReference type="EMBL" id="SRPS01000163">
    <property type="protein sequence ID" value="KAG5964765.1"/>
    <property type="molecule type" value="Genomic_DNA"/>
</dbReference>
<evidence type="ECO:0000259" key="7">
    <source>
        <dbReference type="Pfam" id="PF08244"/>
    </source>
</evidence>
<dbReference type="InterPro" id="IPR001362">
    <property type="entry name" value="Glyco_hydro_32"/>
</dbReference>
<feature type="domain" description="Glycosyl hydrolase family 32 N-terminal" evidence="6">
    <location>
        <begin position="63"/>
        <end position="371"/>
    </location>
</feature>
<evidence type="ECO:0000256" key="3">
    <source>
        <dbReference type="ARBA" id="ARBA00023295"/>
    </source>
</evidence>
<name>A0A9P7MQM3_9HYPO</name>